<evidence type="ECO:0000313" key="17">
    <source>
        <dbReference type="Proteomes" id="UP001476950"/>
    </source>
</evidence>
<dbReference type="Gene3D" id="1.10.3090.10">
    <property type="entry name" value="cca-adding enzyme, domain 2"/>
    <property type="match status" value="1"/>
</dbReference>
<keyword evidence="5" id="KW-0819">tRNA processing</keyword>
<dbReference type="PANTHER" id="PTHR47545">
    <property type="entry name" value="MULTIFUNCTIONAL CCA PROTEIN"/>
    <property type="match status" value="1"/>
</dbReference>
<proteinExistence type="inferred from homology"/>
<comment type="caution">
    <text evidence="16">The sequence shown here is derived from an EMBL/GenBank/DDBJ whole genome shotgun (WGS) entry which is preliminary data.</text>
</comment>
<evidence type="ECO:0000256" key="12">
    <source>
        <dbReference type="SAM" id="Phobius"/>
    </source>
</evidence>
<dbReference type="Proteomes" id="UP001476950">
    <property type="component" value="Unassembled WGS sequence"/>
</dbReference>
<dbReference type="Pfam" id="PF12627">
    <property type="entry name" value="PolyA_pol_RNAbd"/>
    <property type="match status" value="1"/>
</dbReference>
<dbReference type="PANTHER" id="PTHR47545:SF2">
    <property type="entry name" value="CC-ADDING TRNA NUCLEOTIDYLTRANSFERASE"/>
    <property type="match status" value="1"/>
</dbReference>
<dbReference type="Gene3D" id="3.30.460.10">
    <property type="entry name" value="Beta Polymerase, domain 2"/>
    <property type="match status" value="1"/>
</dbReference>
<comment type="similarity">
    <text evidence="2 11">Belongs to the tRNA nucleotidyltransferase/poly(A) polymerase family.</text>
</comment>
<keyword evidence="3" id="KW-0820">tRNA-binding</keyword>
<feature type="domain" description="CCA-adding enzyme C-terminal" evidence="15">
    <location>
        <begin position="302"/>
        <end position="465"/>
    </location>
</feature>
<dbReference type="EMBL" id="JAMPLM010000015">
    <property type="protein sequence ID" value="MEP1060104.1"/>
    <property type="molecule type" value="Genomic_DNA"/>
</dbReference>
<dbReference type="InterPro" id="IPR050124">
    <property type="entry name" value="tRNA_CCA-adding_enzyme"/>
</dbReference>
<evidence type="ECO:0000256" key="3">
    <source>
        <dbReference type="ARBA" id="ARBA00022555"/>
    </source>
</evidence>
<sequence>MNQRLDLEYQLRVPAVSSALSPKTWPFSLEWLPHSACLVGGTVRDALLERESEYLDLDFVLPVGAVETARAIARHYKAGFVLLDAERQIARVVFEQGTADFAQQVGPTLEADLERRDFTVNAIAYNPHTDQLLDPLQGYADLQKHQLRMISPENLRDDPLRLLRAYRQAAQLGFTVEAETRVVIRDLATLLQRIAAERVQSELNYLLNSTRGATWLTIAWQDALLADWFPAATAQSLALVGAIDQAAALLQETLPDFAWELFSRMRPGAKKQQASKGEAGSGDSTVLLPAVSGSTRTWLTTAKLTSLLPANLAQAEAQLRRLKYSRTDMQAVCTILKCLPLLCAPGQPEDSNQTEDGEADWNLQPLAQLDLSLREQYEFFQLAGATFPAIALLAIAIGTPVAAIVPLVNRFLTPGDPVAHPMPLLTGQDLMTALNLPAGPRIGKLLAAIQLARAEAKITTSIEALQLAETLVNHCDR</sequence>
<name>A0ABV0KP98_9CYAN</name>
<keyword evidence="8" id="KW-0547">Nucleotide-binding</keyword>
<evidence type="ECO:0000256" key="7">
    <source>
        <dbReference type="ARBA" id="ARBA00022723"/>
    </source>
</evidence>
<feature type="domain" description="tRNA nucleotidyltransferase/poly(A) polymerase RNA and SrmB- binding" evidence="14">
    <location>
        <begin position="173"/>
        <end position="233"/>
    </location>
</feature>
<evidence type="ECO:0000256" key="10">
    <source>
        <dbReference type="ARBA" id="ARBA00022884"/>
    </source>
</evidence>
<feature type="transmembrane region" description="Helical" evidence="12">
    <location>
        <begin position="379"/>
        <end position="405"/>
    </location>
</feature>
<keyword evidence="12" id="KW-0812">Transmembrane</keyword>
<keyword evidence="12" id="KW-1133">Transmembrane helix</keyword>
<evidence type="ECO:0000259" key="13">
    <source>
        <dbReference type="Pfam" id="PF01743"/>
    </source>
</evidence>
<evidence type="ECO:0000256" key="4">
    <source>
        <dbReference type="ARBA" id="ARBA00022679"/>
    </source>
</evidence>
<keyword evidence="4 11" id="KW-0808">Transferase</keyword>
<reference evidence="16 17" key="1">
    <citation type="submission" date="2022-04" db="EMBL/GenBank/DDBJ databases">
        <title>Positive selection, recombination, and allopatry shape intraspecific diversity of widespread and dominant cyanobacteria.</title>
        <authorList>
            <person name="Wei J."/>
            <person name="Shu W."/>
            <person name="Hu C."/>
        </authorList>
    </citation>
    <scope>NUCLEOTIDE SEQUENCE [LARGE SCALE GENOMIC DNA]</scope>
    <source>
        <strain evidence="16 17">AS-A4</strain>
    </source>
</reference>
<keyword evidence="9" id="KW-0460">Magnesium</keyword>
<comment type="cofactor">
    <cofactor evidence="1">
        <name>Mg(2+)</name>
        <dbReference type="ChEBI" id="CHEBI:18420"/>
    </cofactor>
</comment>
<dbReference type="SUPFAM" id="SSF81891">
    <property type="entry name" value="Poly A polymerase C-terminal region-like"/>
    <property type="match status" value="1"/>
</dbReference>
<dbReference type="InterPro" id="IPR032828">
    <property type="entry name" value="PolyA_RNA-bd"/>
</dbReference>
<evidence type="ECO:0000256" key="6">
    <source>
        <dbReference type="ARBA" id="ARBA00022695"/>
    </source>
</evidence>
<dbReference type="CDD" id="cd05398">
    <property type="entry name" value="NT_ClassII-CCAase"/>
    <property type="match status" value="1"/>
</dbReference>
<dbReference type="Pfam" id="PF13735">
    <property type="entry name" value="tRNA_NucTran2_2"/>
    <property type="match status" value="1"/>
</dbReference>
<keyword evidence="10 11" id="KW-0694">RNA-binding</keyword>
<evidence type="ECO:0000256" key="2">
    <source>
        <dbReference type="ARBA" id="ARBA00007265"/>
    </source>
</evidence>
<keyword evidence="6" id="KW-0548">Nucleotidyltransferase</keyword>
<dbReference type="SUPFAM" id="SSF81301">
    <property type="entry name" value="Nucleotidyltransferase"/>
    <property type="match status" value="1"/>
</dbReference>
<protein>
    <submittedName>
        <fullName evidence="16">CCA tRNA nucleotidyltransferase</fullName>
    </submittedName>
</protein>
<keyword evidence="17" id="KW-1185">Reference proteome</keyword>
<evidence type="ECO:0000256" key="1">
    <source>
        <dbReference type="ARBA" id="ARBA00001946"/>
    </source>
</evidence>
<evidence type="ECO:0000256" key="5">
    <source>
        <dbReference type="ARBA" id="ARBA00022694"/>
    </source>
</evidence>
<evidence type="ECO:0000256" key="8">
    <source>
        <dbReference type="ARBA" id="ARBA00022741"/>
    </source>
</evidence>
<organism evidence="16 17">
    <name type="scientific">Stenomitos frigidus AS-A4</name>
    <dbReference type="NCBI Taxonomy" id="2933935"/>
    <lineage>
        <taxon>Bacteria</taxon>
        <taxon>Bacillati</taxon>
        <taxon>Cyanobacteriota</taxon>
        <taxon>Cyanophyceae</taxon>
        <taxon>Leptolyngbyales</taxon>
        <taxon>Leptolyngbyaceae</taxon>
        <taxon>Stenomitos</taxon>
    </lineage>
</organism>
<dbReference type="InterPro" id="IPR002646">
    <property type="entry name" value="PolA_pol_head_dom"/>
</dbReference>
<accession>A0ABV0KP98</accession>
<dbReference type="InterPro" id="IPR032810">
    <property type="entry name" value="CCA-adding_enz_C"/>
</dbReference>
<evidence type="ECO:0000313" key="16">
    <source>
        <dbReference type="EMBL" id="MEP1060104.1"/>
    </source>
</evidence>
<feature type="domain" description="Poly A polymerase head" evidence="13">
    <location>
        <begin position="38"/>
        <end position="148"/>
    </location>
</feature>
<dbReference type="RefSeq" id="WP_199305284.1">
    <property type="nucleotide sequence ID" value="NZ_JAMPLM010000015.1"/>
</dbReference>
<keyword evidence="12" id="KW-0472">Membrane</keyword>
<evidence type="ECO:0000259" key="15">
    <source>
        <dbReference type="Pfam" id="PF13735"/>
    </source>
</evidence>
<evidence type="ECO:0000256" key="9">
    <source>
        <dbReference type="ARBA" id="ARBA00022842"/>
    </source>
</evidence>
<dbReference type="Pfam" id="PF01743">
    <property type="entry name" value="PolyA_pol"/>
    <property type="match status" value="1"/>
</dbReference>
<dbReference type="InterPro" id="IPR043519">
    <property type="entry name" value="NT_sf"/>
</dbReference>
<keyword evidence="7" id="KW-0479">Metal-binding</keyword>
<evidence type="ECO:0000259" key="14">
    <source>
        <dbReference type="Pfam" id="PF12627"/>
    </source>
</evidence>
<gene>
    <name evidence="16" type="ORF">NDI38_16830</name>
</gene>
<evidence type="ECO:0000256" key="11">
    <source>
        <dbReference type="RuleBase" id="RU003953"/>
    </source>
</evidence>